<evidence type="ECO:0000256" key="1">
    <source>
        <dbReference type="ARBA" id="ARBA00022714"/>
    </source>
</evidence>
<dbReference type="PROSITE" id="PS51296">
    <property type="entry name" value="RIESKE"/>
    <property type="match status" value="1"/>
</dbReference>
<evidence type="ECO:0000313" key="7">
    <source>
        <dbReference type="EMBL" id="MCO6160623.1"/>
    </source>
</evidence>
<keyword evidence="1" id="KW-0001">2Fe-2S</keyword>
<dbReference type="InterPro" id="IPR050584">
    <property type="entry name" value="Cholesterol_7-desaturase"/>
</dbReference>
<evidence type="ECO:0000256" key="4">
    <source>
        <dbReference type="ARBA" id="ARBA00023004"/>
    </source>
</evidence>
<reference evidence="7 8" key="1">
    <citation type="submission" date="2022-06" db="EMBL/GenBank/DDBJ databases">
        <title>Whole-genome of Asaia lannensis strain LMG 27011T.</title>
        <authorList>
            <person name="Sombolestani A."/>
        </authorList>
    </citation>
    <scope>NUCLEOTIDE SEQUENCE [LARGE SCALE GENOMIC DNA]</scope>
    <source>
        <strain evidence="7 8">NBRC 102526</strain>
    </source>
</reference>
<comment type="caution">
    <text evidence="7">The sequence shown here is derived from an EMBL/GenBank/DDBJ whole genome shotgun (WGS) entry which is preliminary data.</text>
</comment>
<keyword evidence="8" id="KW-1185">Reference proteome</keyword>
<dbReference type="Proteomes" id="UP001523401">
    <property type="component" value="Unassembled WGS sequence"/>
</dbReference>
<dbReference type="PANTHER" id="PTHR21266">
    <property type="entry name" value="IRON-SULFUR DOMAIN CONTAINING PROTEIN"/>
    <property type="match status" value="1"/>
</dbReference>
<dbReference type="EMBL" id="JAMXQU010000009">
    <property type="protein sequence ID" value="MCO6160623.1"/>
    <property type="molecule type" value="Genomic_DNA"/>
</dbReference>
<dbReference type="CDD" id="cd03469">
    <property type="entry name" value="Rieske_RO_Alpha_N"/>
    <property type="match status" value="1"/>
</dbReference>
<sequence>MIPVGLSIDLRHGDIMPARHYDEPVVLWRDAQGIAHAWEDRCPHRGVRLSLGFMRNDRLTCQYHGWQFDRDGHCRVIPAHPSLNPPATIRTRVYEVVEKAGMLWVDFANRGARAAIAPAQGNWYGVRSLAIRAPENETRASLVLEEGQWRLSADRLLALHTPQVGITMVHMAVSDESARLKAAQWLTHLRDTLEEIVC</sequence>
<keyword evidence="4" id="KW-0408">Iron</keyword>
<accession>A0ABT1CID8</accession>
<evidence type="ECO:0000256" key="5">
    <source>
        <dbReference type="ARBA" id="ARBA00023014"/>
    </source>
</evidence>
<proteinExistence type="predicted"/>
<name>A0ABT1CID8_9PROT</name>
<evidence type="ECO:0000259" key="6">
    <source>
        <dbReference type="PROSITE" id="PS51296"/>
    </source>
</evidence>
<dbReference type="RefSeq" id="WP_252849685.1">
    <property type="nucleotide sequence ID" value="NZ_BAPW01000047.1"/>
</dbReference>
<organism evidence="7 8">
    <name type="scientific">Asaia lannensis NBRC 102526</name>
    <dbReference type="NCBI Taxonomy" id="1307926"/>
    <lineage>
        <taxon>Bacteria</taxon>
        <taxon>Pseudomonadati</taxon>
        <taxon>Pseudomonadota</taxon>
        <taxon>Alphaproteobacteria</taxon>
        <taxon>Acetobacterales</taxon>
        <taxon>Acetobacteraceae</taxon>
        <taxon>Asaia</taxon>
    </lineage>
</organism>
<dbReference type="Pfam" id="PF00355">
    <property type="entry name" value="Rieske"/>
    <property type="match status" value="1"/>
</dbReference>
<dbReference type="InterPro" id="IPR036922">
    <property type="entry name" value="Rieske_2Fe-2S_sf"/>
</dbReference>
<evidence type="ECO:0000313" key="8">
    <source>
        <dbReference type="Proteomes" id="UP001523401"/>
    </source>
</evidence>
<keyword evidence="5" id="KW-0411">Iron-sulfur</keyword>
<evidence type="ECO:0000256" key="2">
    <source>
        <dbReference type="ARBA" id="ARBA00022723"/>
    </source>
</evidence>
<feature type="domain" description="Rieske" evidence="6">
    <location>
        <begin position="2"/>
        <end position="105"/>
    </location>
</feature>
<keyword evidence="3" id="KW-0560">Oxidoreductase</keyword>
<dbReference type="PANTHER" id="PTHR21266:SF60">
    <property type="entry name" value="3-KETOSTEROID-9-ALPHA-MONOOXYGENASE, OXYGENASE COMPONENT"/>
    <property type="match status" value="1"/>
</dbReference>
<protein>
    <submittedName>
        <fullName evidence="7">Rieske (2Fe-2S) protein</fullName>
    </submittedName>
</protein>
<dbReference type="InterPro" id="IPR017941">
    <property type="entry name" value="Rieske_2Fe-2S"/>
</dbReference>
<keyword evidence="2" id="KW-0479">Metal-binding</keyword>
<dbReference type="SUPFAM" id="SSF50022">
    <property type="entry name" value="ISP domain"/>
    <property type="match status" value="1"/>
</dbReference>
<gene>
    <name evidence="7" type="ORF">NF685_11340</name>
</gene>
<evidence type="ECO:0000256" key="3">
    <source>
        <dbReference type="ARBA" id="ARBA00023002"/>
    </source>
</evidence>
<dbReference type="Gene3D" id="2.102.10.10">
    <property type="entry name" value="Rieske [2Fe-2S] iron-sulphur domain"/>
    <property type="match status" value="1"/>
</dbReference>